<keyword evidence="5" id="KW-1185">Reference proteome</keyword>
<sequence>MSLHQLEDQKARLSSLLTQVDDAIRTKELIKAATILREASQLEPENEDIKRRWLALQTREAGSADLLADIKSFTAGCQEEDAKKVVRLLGEKQLDAVEVSEAYDALVGTTSNSPSLDEVLGAFLARQIEARRLVATKLTDGATEVFEQFLTRGDDAFRAFTGIALDASLWSSQAVAAAAQQDLFRLCIASLIGAGVERPDRLMKAVARQLAIQPDKVTSLIDGDVFDIILSQLDIRHDSSLRSQAMVAMSRLLEVSSEKGEKLFAGFVTSHVAKKTNDDLIMSFSAAAAVFPVLPEVASRLFLTDGFVQGLMPHLERGVDAAKAGKKKSKRLEQAALELLSAACVNKSCRELIRRHCIAWLQTLSDERDGVHEALAALVLAKVSEESIDEVTSKLSDLALSADNEPDQAVEGLAYVSLQPKMKDKIVAQPALLARLVTALKGRPSASFGTLTVFSNLTAYPLIQSEEAKKMSQLKAYANSSKPAPEDPLDDEKHVTARCKTLLDQNLVPAIVACCRQTVSPAAIALAVRILLSIAKEQKHRPKMAQQGSIRLLLQIVERSSKTDKSTNEASLVERTASHALARLLISINPAHVFTSGLPATSAVSALIPLLSTESDSEERDLLPIFEALLALTNLASMEDNAAGDLVIRSALGKIEDLLFSSNTMVQRASVELVCNLMASPNGVASFADGSSDANRRMQILLALADVEDLATRRAAGGALAMLTEWDLAMRAVLDAKDGKGVKSVLTMCKDDSEEMRHRGMVCVSNLVNGPGEIGSRSVRAIKQQNGVEALTAALKRSKTPEVLSLGIGALKQLV</sequence>
<dbReference type="Gene3D" id="1.25.10.100">
    <property type="match status" value="1"/>
</dbReference>
<accession>A0A4U0TSM9</accession>
<dbReference type="InterPro" id="IPR011989">
    <property type="entry name" value="ARM-like"/>
</dbReference>
<dbReference type="InterPro" id="IPR016024">
    <property type="entry name" value="ARM-type_fold"/>
</dbReference>
<evidence type="ECO:0000256" key="1">
    <source>
        <dbReference type="ARBA" id="ARBA00004496"/>
    </source>
</evidence>
<dbReference type="PANTHER" id="PTHR45994">
    <property type="entry name" value="FI21225P1"/>
    <property type="match status" value="1"/>
</dbReference>
<evidence type="ECO:0000313" key="5">
    <source>
        <dbReference type="Proteomes" id="UP000308549"/>
    </source>
</evidence>
<dbReference type="Proteomes" id="UP000308549">
    <property type="component" value="Unassembled WGS sequence"/>
</dbReference>
<feature type="domain" description="UNC-45/Cro1/She4 central" evidence="3">
    <location>
        <begin position="224"/>
        <end position="383"/>
    </location>
</feature>
<gene>
    <name evidence="4" type="ORF">B0A50_05878</name>
</gene>
<comment type="caution">
    <text evidence="4">The sequence shown here is derived from an EMBL/GenBank/DDBJ whole genome shotgun (WGS) entry which is preliminary data.</text>
</comment>
<keyword evidence="2" id="KW-0963">Cytoplasm</keyword>
<dbReference type="AlphaFoldDB" id="A0A4U0TSM9"/>
<reference evidence="4 5" key="1">
    <citation type="submission" date="2017-03" db="EMBL/GenBank/DDBJ databases">
        <title>Genomes of endolithic fungi from Antarctica.</title>
        <authorList>
            <person name="Coleine C."/>
            <person name="Masonjones S."/>
            <person name="Stajich J.E."/>
        </authorList>
    </citation>
    <scope>NUCLEOTIDE SEQUENCE [LARGE SCALE GENOMIC DNA]</scope>
    <source>
        <strain evidence="4 5">CCFEE 6315</strain>
    </source>
</reference>
<dbReference type="SUPFAM" id="SSF48371">
    <property type="entry name" value="ARM repeat"/>
    <property type="match status" value="2"/>
</dbReference>
<dbReference type="GO" id="GO:0005737">
    <property type="term" value="C:cytoplasm"/>
    <property type="evidence" value="ECO:0007669"/>
    <property type="project" value="UniProtKB-SubCell"/>
</dbReference>
<dbReference type="InterPro" id="IPR024660">
    <property type="entry name" value="UCS_central_dom"/>
</dbReference>
<name>A0A4U0TSM9_9PEZI</name>
<comment type="subcellular location">
    <subcellularLocation>
        <location evidence="1">Cytoplasm</location>
    </subcellularLocation>
</comment>
<proteinExistence type="predicted"/>
<dbReference type="Gene3D" id="1.25.10.10">
    <property type="entry name" value="Leucine-rich Repeat Variant"/>
    <property type="match status" value="1"/>
</dbReference>
<evidence type="ECO:0000259" key="3">
    <source>
        <dbReference type="Pfam" id="PF11701"/>
    </source>
</evidence>
<dbReference type="GO" id="GO:0051879">
    <property type="term" value="F:Hsp90 protein binding"/>
    <property type="evidence" value="ECO:0007669"/>
    <property type="project" value="TreeGrafter"/>
</dbReference>
<evidence type="ECO:0000256" key="2">
    <source>
        <dbReference type="ARBA" id="ARBA00022490"/>
    </source>
</evidence>
<dbReference type="OrthoDB" id="5574718at2759"/>
<protein>
    <recommendedName>
        <fullName evidence="3">UNC-45/Cro1/She4 central domain-containing protein</fullName>
    </recommendedName>
</protein>
<organism evidence="4 5">
    <name type="scientific">Salinomyces thailandicus</name>
    <dbReference type="NCBI Taxonomy" id="706561"/>
    <lineage>
        <taxon>Eukaryota</taxon>
        <taxon>Fungi</taxon>
        <taxon>Dikarya</taxon>
        <taxon>Ascomycota</taxon>
        <taxon>Pezizomycotina</taxon>
        <taxon>Dothideomycetes</taxon>
        <taxon>Dothideomycetidae</taxon>
        <taxon>Mycosphaerellales</taxon>
        <taxon>Teratosphaeriaceae</taxon>
        <taxon>Salinomyces</taxon>
    </lineage>
</organism>
<evidence type="ECO:0000313" key="4">
    <source>
        <dbReference type="EMBL" id="TKA25180.1"/>
    </source>
</evidence>
<dbReference type="Pfam" id="PF11701">
    <property type="entry name" value="UNC45-central"/>
    <property type="match status" value="1"/>
</dbReference>
<dbReference type="EMBL" id="NAJL01000037">
    <property type="protein sequence ID" value="TKA25180.1"/>
    <property type="molecule type" value="Genomic_DNA"/>
</dbReference>
<dbReference type="PANTHER" id="PTHR45994:SF1">
    <property type="entry name" value="FI21225P1"/>
    <property type="match status" value="1"/>
</dbReference>